<accession>A0A8J5UKH5</accession>
<dbReference type="GO" id="GO:0008168">
    <property type="term" value="F:methyltransferase activity"/>
    <property type="evidence" value="ECO:0007669"/>
    <property type="project" value="UniProtKB-KW"/>
</dbReference>
<evidence type="ECO:0000256" key="1">
    <source>
        <dbReference type="ARBA" id="ARBA00022603"/>
    </source>
</evidence>
<organism evidence="4 5">
    <name type="scientific">[Candida] subhashii</name>
    <dbReference type="NCBI Taxonomy" id="561895"/>
    <lineage>
        <taxon>Eukaryota</taxon>
        <taxon>Fungi</taxon>
        <taxon>Dikarya</taxon>
        <taxon>Ascomycota</taxon>
        <taxon>Saccharomycotina</taxon>
        <taxon>Pichiomycetes</taxon>
        <taxon>Debaryomycetaceae</taxon>
        <taxon>Spathaspora</taxon>
    </lineage>
</organism>
<dbReference type="GO" id="GO:0032259">
    <property type="term" value="P:methylation"/>
    <property type="evidence" value="ECO:0007669"/>
    <property type="project" value="UniProtKB-KW"/>
</dbReference>
<dbReference type="GeneID" id="73471311"/>
<keyword evidence="2" id="KW-0808">Transferase</keyword>
<dbReference type="PANTHER" id="PTHR44942:SF4">
    <property type="entry name" value="METHYLTRANSFERASE TYPE 11 DOMAIN-CONTAINING PROTEIN"/>
    <property type="match status" value="1"/>
</dbReference>
<dbReference type="RefSeq" id="XP_049262244.1">
    <property type="nucleotide sequence ID" value="XM_049408478.1"/>
</dbReference>
<dbReference type="PANTHER" id="PTHR44942">
    <property type="entry name" value="METHYLTRANSF_11 DOMAIN-CONTAINING PROTEIN"/>
    <property type="match status" value="1"/>
</dbReference>
<evidence type="ECO:0000256" key="2">
    <source>
        <dbReference type="ARBA" id="ARBA00022679"/>
    </source>
</evidence>
<evidence type="ECO:0000313" key="4">
    <source>
        <dbReference type="EMBL" id="KAG7662011.1"/>
    </source>
</evidence>
<dbReference type="InterPro" id="IPR013217">
    <property type="entry name" value="Methyltransf_12"/>
</dbReference>
<dbReference type="OrthoDB" id="10027013at2759"/>
<comment type="caution">
    <text evidence="4">The sequence shown here is derived from an EMBL/GenBank/DDBJ whole genome shotgun (WGS) entry which is preliminary data.</text>
</comment>
<evidence type="ECO:0000259" key="3">
    <source>
        <dbReference type="Pfam" id="PF08242"/>
    </source>
</evidence>
<gene>
    <name evidence="4" type="ORF">J8A68_004511</name>
</gene>
<keyword evidence="1" id="KW-0489">Methyltransferase</keyword>
<proteinExistence type="predicted"/>
<name>A0A8J5UKH5_9ASCO</name>
<dbReference type="InterPro" id="IPR051052">
    <property type="entry name" value="Diverse_substrate_MTase"/>
</dbReference>
<protein>
    <recommendedName>
        <fullName evidence="3">Methyltransferase type 12 domain-containing protein</fullName>
    </recommendedName>
</protein>
<dbReference type="Pfam" id="PF08242">
    <property type="entry name" value="Methyltransf_12"/>
    <property type="match status" value="1"/>
</dbReference>
<dbReference type="EMBL" id="JAGSYN010000186">
    <property type="protein sequence ID" value="KAG7662011.1"/>
    <property type="molecule type" value="Genomic_DNA"/>
</dbReference>
<evidence type="ECO:0000313" key="5">
    <source>
        <dbReference type="Proteomes" id="UP000694255"/>
    </source>
</evidence>
<feature type="domain" description="Methyltransferase type 12" evidence="3">
    <location>
        <begin position="47"/>
        <end position="158"/>
    </location>
</feature>
<dbReference type="CDD" id="cd02440">
    <property type="entry name" value="AdoMet_MTases"/>
    <property type="match status" value="1"/>
</dbReference>
<dbReference type="Proteomes" id="UP000694255">
    <property type="component" value="Unassembled WGS sequence"/>
</dbReference>
<sequence>MSTFSKVNFKTLNYNSFRPHYPSSFYKILANYVTKGDESKLPLGKSIDLGCGTGVATYPLLNISQEVYGLDLSPSMIETANSLIESRLAELGISDLNRIKFKSGAVEDFVNKKQSSKEEGLEEGTIDLITAAQCIHWFKDYDSFFENAAKLLRPGGVLAYFFYNDPVIVDYSGSGADKDEVVNKAKKIYFKYVYDDPKYIGPHWEQPGRNIVKHFLEEVNAKVPKELYTDITINTFKPSPSKPVADIETDLDLKKMNLSLKGYVDYLSTYSGFHNYKDATGDKDDVLELFLTELEQETGWDRNTTKIDLVWNTGYTFIRRK</sequence>
<keyword evidence="5" id="KW-1185">Reference proteome</keyword>
<reference evidence="4 5" key="1">
    <citation type="journal article" date="2021" name="DNA Res.">
        <title>Genome analysis of Candida subhashii reveals its hybrid nature and dual mitochondrial genome conformations.</title>
        <authorList>
            <person name="Mixao V."/>
            <person name="Hegedusova E."/>
            <person name="Saus E."/>
            <person name="Pryszcz L.P."/>
            <person name="Cillingova A."/>
            <person name="Nosek J."/>
            <person name="Gabaldon T."/>
        </authorList>
    </citation>
    <scope>NUCLEOTIDE SEQUENCE [LARGE SCALE GENOMIC DNA]</scope>
    <source>
        <strain evidence="4 5">CBS 10753</strain>
    </source>
</reference>
<dbReference type="AlphaFoldDB" id="A0A8J5UKH5"/>